<name>A0A8T0GRS5_CERPU</name>
<keyword evidence="2" id="KW-1185">Reference proteome</keyword>
<evidence type="ECO:0000313" key="2">
    <source>
        <dbReference type="Proteomes" id="UP000822688"/>
    </source>
</evidence>
<gene>
    <name evidence="1" type="ORF">KC19_10G121400</name>
</gene>
<dbReference type="AlphaFoldDB" id="A0A8T0GRS5"/>
<organism evidence="1 2">
    <name type="scientific">Ceratodon purpureus</name>
    <name type="common">Fire moss</name>
    <name type="synonym">Dicranum purpureum</name>
    <dbReference type="NCBI Taxonomy" id="3225"/>
    <lineage>
        <taxon>Eukaryota</taxon>
        <taxon>Viridiplantae</taxon>
        <taxon>Streptophyta</taxon>
        <taxon>Embryophyta</taxon>
        <taxon>Bryophyta</taxon>
        <taxon>Bryophytina</taxon>
        <taxon>Bryopsida</taxon>
        <taxon>Dicranidae</taxon>
        <taxon>Pseudoditrichales</taxon>
        <taxon>Ditrichaceae</taxon>
        <taxon>Ceratodon</taxon>
    </lineage>
</organism>
<dbReference type="EMBL" id="CM026431">
    <property type="protein sequence ID" value="KAG0559662.1"/>
    <property type="molecule type" value="Genomic_DNA"/>
</dbReference>
<evidence type="ECO:0000313" key="1">
    <source>
        <dbReference type="EMBL" id="KAG0559662.1"/>
    </source>
</evidence>
<protein>
    <submittedName>
        <fullName evidence="1">Uncharacterized protein</fullName>
    </submittedName>
</protein>
<reference evidence="1" key="1">
    <citation type="submission" date="2020-06" db="EMBL/GenBank/DDBJ databases">
        <title>WGS assembly of Ceratodon purpureus strain R40.</title>
        <authorList>
            <person name="Carey S.B."/>
            <person name="Jenkins J."/>
            <person name="Shu S."/>
            <person name="Lovell J.T."/>
            <person name="Sreedasyam A."/>
            <person name="Maumus F."/>
            <person name="Tiley G.P."/>
            <person name="Fernandez-Pozo N."/>
            <person name="Barry K."/>
            <person name="Chen C."/>
            <person name="Wang M."/>
            <person name="Lipzen A."/>
            <person name="Daum C."/>
            <person name="Saski C.A."/>
            <person name="Payton A.C."/>
            <person name="Mcbreen J.C."/>
            <person name="Conrad R.E."/>
            <person name="Kollar L.M."/>
            <person name="Olsson S."/>
            <person name="Huttunen S."/>
            <person name="Landis J.B."/>
            <person name="Wickett N.J."/>
            <person name="Johnson M.G."/>
            <person name="Rensing S.A."/>
            <person name="Grimwood J."/>
            <person name="Schmutz J."/>
            <person name="Mcdaniel S.F."/>
        </authorList>
    </citation>
    <scope>NUCLEOTIDE SEQUENCE</scope>
    <source>
        <strain evidence="1">R40</strain>
    </source>
</reference>
<dbReference type="Proteomes" id="UP000822688">
    <property type="component" value="Chromosome 10"/>
</dbReference>
<comment type="caution">
    <text evidence="1">The sequence shown here is derived from an EMBL/GenBank/DDBJ whole genome shotgun (WGS) entry which is preliminary data.</text>
</comment>
<sequence length="118" mass="12935">MNYLVSTLSCIEPQSLPLDRSASLTAASHSSCKAWVRRGRFEPDDVPRRYSRLRTGFVRMGARGTVDCFRACSSIVLVFRPGLASASNDNSVRSLKAHLGTHLLRLGSRGSESLLILV</sequence>
<accession>A0A8T0GRS5</accession>
<proteinExistence type="predicted"/>